<evidence type="ECO:0000259" key="2">
    <source>
        <dbReference type="Pfam" id="PF12499"/>
    </source>
</evidence>
<proteinExistence type="predicted"/>
<dbReference type="AlphaFoldDB" id="A0A250WUS3"/>
<evidence type="ECO:0000256" key="1">
    <source>
        <dbReference type="SAM" id="MobiDB-lite"/>
    </source>
</evidence>
<feature type="region of interest" description="Disordered" evidence="1">
    <location>
        <begin position="1"/>
        <end position="43"/>
    </location>
</feature>
<evidence type="ECO:0000313" key="4">
    <source>
        <dbReference type="Proteomes" id="UP000232323"/>
    </source>
</evidence>
<sequence>PPPPPFPTTLSSSLPPPPSSSPPSPPPPPPPSPPPPPPFQDFPHSCYPGNSAINGGVGSGTGDAAYAWEVTLTSTPGTSVGTINIAPNPTCEIQYGCCAVNLEKVEFVLNPICRNTIVSQTGTSLLPSYSTQTWPGTPPPPYTQGELLTVGKFTGMCPPSSTGAACNQSYQVTFNLNPSNSNCNTTDKFFLNGAFWWAAYGSTAGASNNCCGTNGNRPLFL</sequence>
<protein>
    <recommendedName>
        <fullName evidence="2">Pherophorin domain-containing protein</fullName>
    </recommendedName>
</protein>
<dbReference type="EMBL" id="BEGY01000008">
    <property type="protein sequence ID" value="GAX74584.1"/>
    <property type="molecule type" value="Genomic_DNA"/>
</dbReference>
<feature type="domain" description="Pherophorin" evidence="2">
    <location>
        <begin position="64"/>
        <end position="211"/>
    </location>
</feature>
<dbReference type="OrthoDB" id="558870at2759"/>
<keyword evidence="4" id="KW-1185">Reference proteome</keyword>
<evidence type="ECO:0000313" key="3">
    <source>
        <dbReference type="EMBL" id="GAX74584.1"/>
    </source>
</evidence>
<feature type="non-terminal residue" evidence="3">
    <location>
        <position position="1"/>
    </location>
</feature>
<comment type="caution">
    <text evidence="3">The sequence shown here is derived from an EMBL/GenBank/DDBJ whole genome shotgun (WGS) entry which is preliminary data.</text>
</comment>
<dbReference type="Proteomes" id="UP000232323">
    <property type="component" value="Unassembled WGS sequence"/>
</dbReference>
<dbReference type="SUPFAM" id="SSF101447">
    <property type="entry name" value="Formin homology 2 domain (FH2 domain)"/>
    <property type="match status" value="1"/>
</dbReference>
<dbReference type="InterPro" id="IPR024616">
    <property type="entry name" value="Pherophorin"/>
</dbReference>
<feature type="compositionally biased region" description="Pro residues" evidence="1">
    <location>
        <begin position="14"/>
        <end position="40"/>
    </location>
</feature>
<reference evidence="3 4" key="1">
    <citation type="submission" date="2017-08" db="EMBL/GenBank/DDBJ databases">
        <title>Acidophilic green algal genome provides insights into adaptation to an acidic environment.</title>
        <authorList>
            <person name="Hirooka S."/>
            <person name="Hirose Y."/>
            <person name="Kanesaki Y."/>
            <person name="Higuchi S."/>
            <person name="Fujiwara T."/>
            <person name="Onuma R."/>
            <person name="Era A."/>
            <person name="Ohbayashi R."/>
            <person name="Uzuka A."/>
            <person name="Nozaki H."/>
            <person name="Yoshikawa H."/>
            <person name="Miyagishima S.Y."/>
        </authorList>
    </citation>
    <scope>NUCLEOTIDE SEQUENCE [LARGE SCALE GENOMIC DNA]</scope>
    <source>
        <strain evidence="3 4">NIES-2499</strain>
    </source>
</reference>
<organism evidence="3 4">
    <name type="scientific">Chlamydomonas eustigma</name>
    <dbReference type="NCBI Taxonomy" id="1157962"/>
    <lineage>
        <taxon>Eukaryota</taxon>
        <taxon>Viridiplantae</taxon>
        <taxon>Chlorophyta</taxon>
        <taxon>core chlorophytes</taxon>
        <taxon>Chlorophyceae</taxon>
        <taxon>CS clade</taxon>
        <taxon>Chlamydomonadales</taxon>
        <taxon>Chlamydomonadaceae</taxon>
        <taxon>Chlamydomonas</taxon>
    </lineage>
</organism>
<name>A0A250WUS3_9CHLO</name>
<dbReference type="Pfam" id="PF12499">
    <property type="entry name" value="DUF3707"/>
    <property type="match status" value="1"/>
</dbReference>
<accession>A0A250WUS3</accession>
<gene>
    <name evidence="3" type="ORF">CEUSTIGMA_g2032.t1</name>
</gene>